<evidence type="ECO:0000313" key="9">
    <source>
        <dbReference type="Proteomes" id="UP000323917"/>
    </source>
</evidence>
<feature type="transmembrane region" description="Helical" evidence="7">
    <location>
        <begin position="452"/>
        <end position="475"/>
    </location>
</feature>
<feature type="transmembrane region" description="Helical" evidence="7">
    <location>
        <begin position="217"/>
        <end position="233"/>
    </location>
</feature>
<evidence type="ECO:0000313" key="8">
    <source>
        <dbReference type="EMBL" id="QEG36650.1"/>
    </source>
</evidence>
<evidence type="ECO:0000256" key="5">
    <source>
        <dbReference type="ARBA" id="ARBA00023136"/>
    </source>
</evidence>
<feature type="region of interest" description="Disordered" evidence="6">
    <location>
        <begin position="15"/>
        <end position="35"/>
    </location>
</feature>
<feature type="transmembrane region" description="Helical" evidence="7">
    <location>
        <begin position="358"/>
        <end position="376"/>
    </location>
</feature>
<reference evidence="8 9" key="1">
    <citation type="submission" date="2019-08" db="EMBL/GenBank/DDBJ databases">
        <title>Deep-cultivation of Planctomycetes and their phenomic and genomic characterization uncovers novel biology.</title>
        <authorList>
            <person name="Wiegand S."/>
            <person name="Jogler M."/>
            <person name="Boedeker C."/>
            <person name="Pinto D."/>
            <person name="Vollmers J."/>
            <person name="Rivas-Marin E."/>
            <person name="Kohn T."/>
            <person name="Peeters S.H."/>
            <person name="Heuer A."/>
            <person name="Rast P."/>
            <person name="Oberbeckmann S."/>
            <person name="Bunk B."/>
            <person name="Jeske O."/>
            <person name="Meyerdierks A."/>
            <person name="Storesund J.E."/>
            <person name="Kallscheuer N."/>
            <person name="Luecker S."/>
            <person name="Lage O.M."/>
            <person name="Pohl T."/>
            <person name="Merkel B.J."/>
            <person name="Hornburger P."/>
            <person name="Mueller R.-W."/>
            <person name="Bruemmer F."/>
            <person name="Labrenz M."/>
            <person name="Spormann A.M."/>
            <person name="Op den Camp H."/>
            <person name="Overmann J."/>
            <person name="Amann R."/>
            <person name="Jetten M.S.M."/>
            <person name="Mascher T."/>
            <person name="Medema M.H."/>
            <person name="Devos D.P."/>
            <person name="Kaster A.-K."/>
            <person name="Ovreas L."/>
            <person name="Rohde M."/>
            <person name="Galperin M.Y."/>
            <person name="Jogler C."/>
        </authorList>
    </citation>
    <scope>NUCLEOTIDE SEQUENCE [LARGE SCALE GENOMIC DNA]</scope>
    <source>
        <strain evidence="8 9">Pr1d</strain>
    </source>
</reference>
<feature type="transmembrane region" description="Helical" evidence="7">
    <location>
        <begin position="289"/>
        <end position="308"/>
    </location>
</feature>
<keyword evidence="4 7" id="KW-1133">Transmembrane helix</keyword>
<feature type="transmembrane region" description="Helical" evidence="7">
    <location>
        <begin position="314"/>
        <end position="337"/>
    </location>
</feature>
<feature type="transmembrane region" description="Helical" evidence="7">
    <location>
        <begin position="146"/>
        <end position="167"/>
    </location>
</feature>
<evidence type="ECO:0000256" key="4">
    <source>
        <dbReference type="ARBA" id="ARBA00022989"/>
    </source>
</evidence>
<feature type="transmembrane region" description="Helical" evidence="7">
    <location>
        <begin position="428"/>
        <end position="446"/>
    </location>
</feature>
<dbReference type="AlphaFoldDB" id="A0A5B9QG53"/>
<feature type="transmembrane region" description="Helical" evidence="7">
    <location>
        <begin position="69"/>
        <end position="89"/>
    </location>
</feature>
<evidence type="ECO:0000256" key="7">
    <source>
        <dbReference type="SAM" id="Phobius"/>
    </source>
</evidence>
<feature type="compositionally biased region" description="Polar residues" evidence="6">
    <location>
        <begin position="24"/>
        <end position="35"/>
    </location>
</feature>
<feature type="transmembrane region" description="Helical" evidence="7">
    <location>
        <begin position="109"/>
        <end position="126"/>
    </location>
</feature>
<evidence type="ECO:0000256" key="6">
    <source>
        <dbReference type="SAM" id="MobiDB-lite"/>
    </source>
</evidence>
<evidence type="ECO:0000256" key="1">
    <source>
        <dbReference type="ARBA" id="ARBA00004651"/>
    </source>
</evidence>
<organism evidence="8 9">
    <name type="scientific">Bythopirellula goksoeyrii</name>
    <dbReference type="NCBI Taxonomy" id="1400387"/>
    <lineage>
        <taxon>Bacteria</taxon>
        <taxon>Pseudomonadati</taxon>
        <taxon>Planctomycetota</taxon>
        <taxon>Planctomycetia</taxon>
        <taxon>Pirellulales</taxon>
        <taxon>Lacipirellulaceae</taxon>
        <taxon>Bythopirellula</taxon>
    </lineage>
</organism>
<feature type="transmembrane region" description="Helical" evidence="7">
    <location>
        <begin position="239"/>
        <end position="260"/>
    </location>
</feature>
<dbReference type="InterPro" id="IPR050833">
    <property type="entry name" value="Poly_Biosynth_Transport"/>
</dbReference>
<keyword evidence="9" id="KW-1185">Reference proteome</keyword>
<dbReference type="OrthoDB" id="281155at2"/>
<proteinExistence type="predicted"/>
<keyword evidence="2" id="KW-1003">Cell membrane</keyword>
<dbReference type="PANTHER" id="PTHR30250">
    <property type="entry name" value="PST FAMILY PREDICTED COLANIC ACID TRANSPORTER"/>
    <property type="match status" value="1"/>
</dbReference>
<sequence length="496" mass="52693">MRCLHSASRAEEEVADVTTDAEMSHNSPSAQSFAMTSGTRNNLESLAGTATVRDLSGERRVHRHLATQLDYLLTYGLSCATSLCGMIAFRLAHTNLGDIGFAEYALMRRVVAFLVPMLSMGMAVAITKKVARQVAEKRAVDSIETLGVGILVSLVGATILALGIFLAPRQVSLLLTGDHGQAHLVRPLVPLVSGSILAICAGTYCRGRMWIGASNSLQLLCLGVIPAVVLIWVHDIQTFLWWSGCAVCAVSGLAVVAVYLNQTSSATWPSWGTAYSLLQLGLPRVPGDLAYYGLFTVPAIAAAYNGGLQAGGDMAYAIAWLTLAGQLVAPISALLLPEASYLLHVGEAALLRRRVGKLVRYSLTLTTFLVAMLIYWGPEIITLHLGVCRSSQLHAVRLLLIAAIPLNLFLCLRSVIDAGESSAISPRLCLFAFATFCVALPSFWRMGLASPVVYAFVLAMSVLAVLAMVTTSQVFSKHLGTAGNRHGPTSAAPVGG</sequence>
<keyword evidence="3 7" id="KW-0812">Transmembrane</keyword>
<accession>A0A5B9QG53</accession>
<dbReference type="Proteomes" id="UP000323917">
    <property type="component" value="Chromosome"/>
</dbReference>
<dbReference type="EMBL" id="CP042913">
    <property type="protein sequence ID" value="QEG36650.1"/>
    <property type="molecule type" value="Genomic_DNA"/>
</dbReference>
<name>A0A5B9QG53_9BACT</name>
<evidence type="ECO:0000256" key="2">
    <source>
        <dbReference type="ARBA" id="ARBA00022475"/>
    </source>
</evidence>
<keyword evidence="5 7" id="KW-0472">Membrane</keyword>
<evidence type="ECO:0008006" key="10">
    <source>
        <dbReference type="Google" id="ProtNLM"/>
    </source>
</evidence>
<dbReference type="KEGG" id="bgok:Pr1d_39650"/>
<feature type="transmembrane region" description="Helical" evidence="7">
    <location>
        <begin position="396"/>
        <end position="416"/>
    </location>
</feature>
<dbReference type="GO" id="GO:0005886">
    <property type="term" value="C:plasma membrane"/>
    <property type="evidence" value="ECO:0007669"/>
    <property type="project" value="UniProtKB-SubCell"/>
</dbReference>
<gene>
    <name evidence="8" type="ORF">Pr1d_39650</name>
</gene>
<protein>
    <recommendedName>
        <fullName evidence="10">Polysaccharide biosynthesis protein</fullName>
    </recommendedName>
</protein>
<comment type="subcellular location">
    <subcellularLocation>
        <location evidence="1">Cell membrane</location>
        <topology evidence="1">Multi-pass membrane protein</topology>
    </subcellularLocation>
</comment>
<dbReference type="RefSeq" id="WP_148074971.1">
    <property type="nucleotide sequence ID" value="NZ_CP042913.1"/>
</dbReference>
<feature type="transmembrane region" description="Helical" evidence="7">
    <location>
        <begin position="187"/>
        <end position="205"/>
    </location>
</feature>
<dbReference type="PANTHER" id="PTHR30250:SF11">
    <property type="entry name" value="O-ANTIGEN TRANSPORTER-RELATED"/>
    <property type="match status" value="1"/>
</dbReference>
<evidence type="ECO:0000256" key="3">
    <source>
        <dbReference type="ARBA" id="ARBA00022692"/>
    </source>
</evidence>